<name>A0A5J9V4M7_9POAL</name>
<gene>
    <name evidence="15" type="ORF">EJB05_22083</name>
</gene>
<evidence type="ECO:0000256" key="9">
    <source>
        <dbReference type="ARBA" id="ARBA00023163"/>
    </source>
</evidence>
<evidence type="ECO:0000256" key="2">
    <source>
        <dbReference type="ARBA" id="ARBA00005694"/>
    </source>
</evidence>
<keyword evidence="16" id="KW-1185">Reference proteome</keyword>
<organism evidence="15 16">
    <name type="scientific">Eragrostis curvula</name>
    <name type="common">weeping love grass</name>
    <dbReference type="NCBI Taxonomy" id="38414"/>
    <lineage>
        <taxon>Eukaryota</taxon>
        <taxon>Viridiplantae</taxon>
        <taxon>Streptophyta</taxon>
        <taxon>Embryophyta</taxon>
        <taxon>Tracheophyta</taxon>
        <taxon>Spermatophyta</taxon>
        <taxon>Magnoliopsida</taxon>
        <taxon>Liliopsida</taxon>
        <taxon>Poales</taxon>
        <taxon>Poaceae</taxon>
        <taxon>PACMAD clade</taxon>
        <taxon>Chloridoideae</taxon>
        <taxon>Eragrostideae</taxon>
        <taxon>Eragrostidinae</taxon>
        <taxon>Eragrostis</taxon>
    </lineage>
</organism>
<dbReference type="InterPro" id="IPR000679">
    <property type="entry name" value="Znf_GATA"/>
</dbReference>
<evidence type="ECO:0000256" key="13">
    <source>
        <dbReference type="SAM" id="MobiDB-lite"/>
    </source>
</evidence>
<dbReference type="PANTHER" id="PTHR45658">
    <property type="entry name" value="GATA TRANSCRIPTION FACTOR"/>
    <property type="match status" value="1"/>
</dbReference>
<dbReference type="OrthoDB" id="679178at2759"/>
<dbReference type="GO" id="GO:0006355">
    <property type="term" value="P:regulation of DNA-templated transcription"/>
    <property type="evidence" value="ECO:0007669"/>
    <property type="project" value="InterPro"/>
</dbReference>
<feature type="domain" description="GATA-type" evidence="14">
    <location>
        <begin position="420"/>
        <end position="456"/>
    </location>
</feature>
<keyword evidence="5" id="KW-0862">Zinc</keyword>
<feature type="non-terminal residue" evidence="15">
    <location>
        <position position="1"/>
    </location>
</feature>
<dbReference type="InterPro" id="IPR013088">
    <property type="entry name" value="Znf_NHR/GATA"/>
</dbReference>
<keyword evidence="9" id="KW-0804">Transcription</keyword>
<dbReference type="PANTHER" id="PTHR45658:SF140">
    <property type="entry name" value="GATA-TYPE DOMAIN-CONTAINING PROTEIN"/>
    <property type="match status" value="1"/>
</dbReference>
<dbReference type="EMBL" id="RWGY01000011">
    <property type="protein sequence ID" value="TVU30458.1"/>
    <property type="molecule type" value="Genomic_DNA"/>
</dbReference>
<comment type="function">
    <text evidence="11">Transcriptional activator that specifically binds 5'-GATA-3' or 5'-GAT-3' motifs within gene promoters. May be involved in the regulation of some light-responsive genes.</text>
</comment>
<sequence length="508" mass="53963">MVAADAPQGNSATAAADDLFTGGADFHAFFDLAVRAAVVLGGVCLFLVGKGMTELIKALEGKAGGVKDDQEEELEWLSNKDAFPAVETMAPAGARPSRMTGVRRRPSRAAAAAGRRCRHCGTERTPLWRDGPEGRRTLCNACGVRYRSGRLVPEYRPLNSPTFRPELHSNRHCRVVEMRRRQGSEEKRGEEEPQQRLPNKGGALPPGETMMAGSPARPRTKDLRRPRRAVAWSPPPPPPRAPARGESAAKIQLWNSTTAQTLAAAAAAAVTGGAPGGESQMELGVSSGGLIRRPPVNLPLTPAPVAGHRRCGTEVTLQTPVAPGQRVCWNCGADQTPPVPAAKPATGQQQQCRPSGMENKPESAAAKPAAATRQPGCGPSGTKKKTPQPPAAKPAASTGQLGCGTKKTPEPPAAKPSAAAGRKKQCRHCGAEETPQWRQGPEGRSTLCNACGVRYRAGQLVPAYRPLRSPTFSPELHTNFRRRIVEMCRGQEDRSITGQGLRAANGDR</sequence>
<evidence type="ECO:0000313" key="16">
    <source>
        <dbReference type="Proteomes" id="UP000324897"/>
    </source>
</evidence>
<accession>A0A5J9V4M7</accession>
<dbReference type="FunFam" id="3.30.50.10:FF:000025">
    <property type="entry name" value="GATA transcription factor"/>
    <property type="match status" value="1"/>
</dbReference>
<reference evidence="15 16" key="1">
    <citation type="journal article" date="2019" name="Sci. Rep.">
        <title>A high-quality genome of Eragrostis curvula grass provides insights into Poaceae evolution and supports new strategies to enhance forage quality.</title>
        <authorList>
            <person name="Carballo J."/>
            <person name="Santos B.A.C.M."/>
            <person name="Zappacosta D."/>
            <person name="Garbus I."/>
            <person name="Selva J.P."/>
            <person name="Gallo C.A."/>
            <person name="Diaz A."/>
            <person name="Albertini E."/>
            <person name="Caccamo M."/>
            <person name="Echenique V."/>
        </authorList>
    </citation>
    <scope>NUCLEOTIDE SEQUENCE [LARGE SCALE GENOMIC DNA]</scope>
    <source>
        <strain evidence="16">cv. Victoria</strain>
        <tissue evidence="15">Leaf</tissue>
    </source>
</reference>
<comment type="subcellular location">
    <subcellularLocation>
        <location evidence="1">Nucleus</location>
    </subcellularLocation>
</comment>
<evidence type="ECO:0000256" key="11">
    <source>
        <dbReference type="ARBA" id="ARBA00055020"/>
    </source>
</evidence>
<feature type="domain" description="GATA-type" evidence="14">
    <location>
        <begin position="111"/>
        <end position="147"/>
    </location>
</feature>
<evidence type="ECO:0000259" key="14">
    <source>
        <dbReference type="PROSITE" id="PS50114"/>
    </source>
</evidence>
<proteinExistence type="inferred from homology"/>
<dbReference type="AlphaFoldDB" id="A0A5J9V4M7"/>
<dbReference type="Pfam" id="PF00320">
    <property type="entry name" value="GATA"/>
    <property type="match status" value="2"/>
</dbReference>
<keyword evidence="10" id="KW-0539">Nucleus</keyword>
<dbReference type="SUPFAM" id="SSF57716">
    <property type="entry name" value="Glucocorticoid receptor-like (DNA-binding domain)"/>
    <property type="match status" value="2"/>
</dbReference>
<dbReference type="GO" id="GO:0043565">
    <property type="term" value="F:sequence-specific DNA binding"/>
    <property type="evidence" value="ECO:0007669"/>
    <property type="project" value="InterPro"/>
</dbReference>
<comment type="similarity">
    <text evidence="2">Belongs to the type IV zinc-finger family. Class A subfamily.</text>
</comment>
<evidence type="ECO:0000313" key="15">
    <source>
        <dbReference type="EMBL" id="TVU30458.1"/>
    </source>
</evidence>
<evidence type="ECO:0000256" key="5">
    <source>
        <dbReference type="ARBA" id="ARBA00022833"/>
    </source>
</evidence>
<evidence type="ECO:0000256" key="4">
    <source>
        <dbReference type="ARBA" id="ARBA00022771"/>
    </source>
</evidence>
<dbReference type="GO" id="GO:0008270">
    <property type="term" value="F:zinc ion binding"/>
    <property type="evidence" value="ECO:0007669"/>
    <property type="project" value="UniProtKB-KW"/>
</dbReference>
<comment type="caution">
    <text evidence="15">The sequence shown here is derived from an EMBL/GenBank/DDBJ whole genome shotgun (WGS) entry which is preliminary data.</text>
</comment>
<keyword evidence="8" id="KW-0010">Activator</keyword>
<evidence type="ECO:0000256" key="6">
    <source>
        <dbReference type="ARBA" id="ARBA00023015"/>
    </source>
</evidence>
<dbReference type="CDD" id="cd00202">
    <property type="entry name" value="ZnF_GATA"/>
    <property type="match status" value="2"/>
</dbReference>
<dbReference type="PROSITE" id="PS50114">
    <property type="entry name" value="GATA_ZN_FINGER_2"/>
    <property type="match status" value="2"/>
</dbReference>
<feature type="region of interest" description="Disordered" evidence="13">
    <location>
        <begin position="179"/>
        <end position="244"/>
    </location>
</feature>
<evidence type="ECO:0000256" key="7">
    <source>
        <dbReference type="ARBA" id="ARBA00023125"/>
    </source>
</evidence>
<evidence type="ECO:0000256" key="3">
    <source>
        <dbReference type="ARBA" id="ARBA00022723"/>
    </source>
</evidence>
<evidence type="ECO:0000256" key="8">
    <source>
        <dbReference type="ARBA" id="ARBA00023159"/>
    </source>
</evidence>
<keyword evidence="6" id="KW-0805">Transcription regulation</keyword>
<dbReference type="SMART" id="SM00401">
    <property type="entry name" value="ZnF_GATA"/>
    <property type="match status" value="2"/>
</dbReference>
<keyword evidence="4 12" id="KW-0863">Zinc-finger</keyword>
<feature type="compositionally biased region" description="Basic and acidic residues" evidence="13">
    <location>
        <begin position="179"/>
        <end position="194"/>
    </location>
</feature>
<keyword evidence="7" id="KW-0238">DNA-binding</keyword>
<dbReference type="GO" id="GO:0030154">
    <property type="term" value="P:cell differentiation"/>
    <property type="evidence" value="ECO:0007669"/>
    <property type="project" value="TreeGrafter"/>
</dbReference>
<evidence type="ECO:0000256" key="1">
    <source>
        <dbReference type="ARBA" id="ARBA00004123"/>
    </source>
</evidence>
<evidence type="ECO:0000256" key="10">
    <source>
        <dbReference type="ARBA" id="ARBA00023242"/>
    </source>
</evidence>
<dbReference type="PROSITE" id="PS00344">
    <property type="entry name" value="GATA_ZN_FINGER_1"/>
    <property type="match status" value="1"/>
</dbReference>
<dbReference type="InterPro" id="IPR051140">
    <property type="entry name" value="GATA_TF"/>
</dbReference>
<dbReference type="GO" id="GO:0005634">
    <property type="term" value="C:nucleus"/>
    <property type="evidence" value="ECO:0007669"/>
    <property type="project" value="UniProtKB-SubCell"/>
</dbReference>
<dbReference type="Proteomes" id="UP000324897">
    <property type="component" value="Chromosome 1"/>
</dbReference>
<keyword evidence="3" id="KW-0479">Metal-binding</keyword>
<dbReference type="Gramene" id="TVU30458">
    <property type="protein sequence ID" value="TVU30458"/>
    <property type="gene ID" value="EJB05_22083"/>
</dbReference>
<dbReference type="Gene3D" id="3.30.50.10">
    <property type="entry name" value="Erythroid Transcription Factor GATA-1, subunit A"/>
    <property type="match status" value="2"/>
</dbReference>
<evidence type="ECO:0000256" key="12">
    <source>
        <dbReference type="PROSITE-ProRule" id="PRU00094"/>
    </source>
</evidence>
<feature type="region of interest" description="Disordered" evidence="13">
    <location>
        <begin position="339"/>
        <end position="423"/>
    </location>
</feature>
<protein>
    <recommendedName>
        <fullName evidence="14">GATA-type domain-containing protein</fullName>
    </recommendedName>
</protein>